<proteinExistence type="predicted"/>
<gene>
    <name evidence="1" type="ORF">KK1_038534</name>
</gene>
<protein>
    <submittedName>
        <fullName evidence="1">Retrovirus-related Pol polyprotein from transposon TNT 1-94</fullName>
    </submittedName>
</protein>
<dbReference type="OMA" id="CESMLNG"/>
<reference evidence="1" key="1">
    <citation type="journal article" date="2012" name="Nat. Biotechnol.">
        <title>Draft genome sequence of pigeonpea (Cajanus cajan), an orphan legume crop of resource-poor farmers.</title>
        <authorList>
            <person name="Varshney R.K."/>
            <person name="Chen W."/>
            <person name="Li Y."/>
            <person name="Bharti A.K."/>
            <person name="Saxena R.K."/>
            <person name="Schlueter J.A."/>
            <person name="Donoghue M.T."/>
            <person name="Azam S."/>
            <person name="Fan G."/>
            <person name="Whaley A.M."/>
            <person name="Farmer A.D."/>
            <person name="Sheridan J."/>
            <person name="Iwata A."/>
            <person name="Tuteja R."/>
            <person name="Penmetsa R.V."/>
            <person name="Wu W."/>
            <person name="Upadhyaya H.D."/>
            <person name="Yang S.P."/>
            <person name="Shah T."/>
            <person name="Saxena K.B."/>
            <person name="Michael T."/>
            <person name="McCombie W.R."/>
            <person name="Yang B."/>
            <person name="Zhang G."/>
            <person name="Yang H."/>
            <person name="Wang J."/>
            <person name="Spillane C."/>
            <person name="Cook D.R."/>
            <person name="May G.D."/>
            <person name="Xu X."/>
            <person name="Jackson S.A."/>
        </authorList>
    </citation>
    <scope>NUCLEOTIDE SEQUENCE [LARGE SCALE GENOMIC DNA]</scope>
</reference>
<sequence>MKWILRYLGGTSRVCLCFGSCESMLNGYTDVDMAGDVDSKKSTFGYVSHLVSINLRGG</sequence>
<dbReference type="Proteomes" id="UP000075243">
    <property type="component" value="Unassembled WGS sequence"/>
</dbReference>
<name>A0A151RBV4_CAJCA</name>
<accession>A0A151RBV4</accession>
<evidence type="ECO:0000313" key="2">
    <source>
        <dbReference type="Proteomes" id="UP000075243"/>
    </source>
</evidence>
<evidence type="ECO:0000313" key="1">
    <source>
        <dbReference type="EMBL" id="KYP40134.1"/>
    </source>
</evidence>
<organism evidence="1 2">
    <name type="scientific">Cajanus cajan</name>
    <name type="common">Pigeon pea</name>
    <name type="synonym">Cajanus indicus</name>
    <dbReference type="NCBI Taxonomy" id="3821"/>
    <lineage>
        <taxon>Eukaryota</taxon>
        <taxon>Viridiplantae</taxon>
        <taxon>Streptophyta</taxon>
        <taxon>Embryophyta</taxon>
        <taxon>Tracheophyta</taxon>
        <taxon>Spermatophyta</taxon>
        <taxon>Magnoliopsida</taxon>
        <taxon>eudicotyledons</taxon>
        <taxon>Gunneridae</taxon>
        <taxon>Pentapetalae</taxon>
        <taxon>rosids</taxon>
        <taxon>fabids</taxon>
        <taxon>Fabales</taxon>
        <taxon>Fabaceae</taxon>
        <taxon>Papilionoideae</taxon>
        <taxon>50 kb inversion clade</taxon>
        <taxon>NPAAA clade</taxon>
        <taxon>indigoferoid/millettioid clade</taxon>
        <taxon>Phaseoleae</taxon>
        <taxon>Cajanus</taxon>
    </lineage>
</organism>
<dbReference type="Gramene" id="C.cajan_37093.t">
    <property type="protein sequence ID" value="C.cajan_37093.t.cds1"/>
    <property type="gene ID" value="C.cajan_37093"/>
</dbReference>
<dbReference type="EMBL" id="KQ483855">
    <property type="protein sequence ID" value="KYP40134.1"/>
    <property type="molecule type" value="Genomic_DNA"/>
</dbReference>
<dbReference type="AlphaFoldDB" id="A0A151RBV4"/>
<keyword evidence="2" id="KW-1185">Reference proteome</keyword>